<evidence type="ECO:0000313" key="1">
    <source>
        <dbReference type="EMBL" id="ATY65490.1"/>
    </source>
</evidence>
<organism evidence="1 2">
    <name type="scientific">Cordyceps militaris</name>
    <name type="common">Caterpillar fungus</name>
    <name type="synonym">Clavaria militaris</name>
    <dbReference type="NCBI Taxonomy" id="73501"/>
    <lineage>
        <taxon>Eukaryota</taxon>
        <taxon>Fungi</taxon>
        <taxon>Dikarya</taxon>
        <taxon>Ascomycota</taxon>
        <taxon>Pezizomycotina</taxon>
        <taxon>Sordariomycetes</taxon>
        <taxon>Hypocreomycetidae</taxon>
        <taxon>Hypocreales</taxon>
        <taxon>Cordycipitaceae</taxon>
        <taxon>Cordyceps</taxon>
    </lineage>
</organism>
<gene>
    <name evidence="1" type="ORF">A9K55_001450</name>
</gene>
<proteinExistence type="predicted"/>
<reference evidence="1 2" key="1">
    <citation type="journal article" date="2017" name="BMC Genomics">
        <title>Chromosome level assembly and secondary metabolite potential of the parasitic fungus Cordyceps militaris.</title>
        <authorList>
            <person name="Kramer G.J."/>
            <person name="Nodwell J.R."/>
        </authorList>
    </citation>
    <scope>NUCLEOTIDE SEQUENCE [LARGE SCALE GENOMIC DNA]</scope>
    <source>
        <strain evidence="1 2">ATCC 34164</strain>
    </source>
</reference>
<protein>
    <submittedName>
        <fullName evidence="1">Uncharacterized protein</fullName>
    </submittedName>
</protein>
<dbReference type="VEuPathDB" id="FungiDB:CCM_00700"/>
<dbReference type="VEuPathDB" id="FungiDB:A9K55_001450"/>
<dbReference type="EMBL" id="CP023326">
    <property type="protein sequence ID" value="ATY65490.1"/>
    <property type="molecule type" value="Genomic_DNA"/>
</dbReference>
<accession>A0A2H4SQV3</accession>
<evidence type="ECO:0000313" key="2">
    <source>
        <dbReference type="Proteomes" id="UP000323067"/>
    </source>
</evidence>
<sequence>MARVLVSEFEEDLDQAMVWGGEGLRQARLQGAYAGTYYEKYWPLESNRLLKGGLVLEEFEGVEVDWVSGIGEARESGVVGRSKVLLGLYTPASVDCRILSGAAGVDVGVEACPIER</sequence>
<dbReference type="AlphaFoldDB" id="A0A2H4SQV3"/>
<dbReference type="Proteomes" id="UP000323067">
    <property type="component" value="Chromosome iii"/>
</dbReference>
<name>A0A2H4SQV3_CORMI</name>